<feature type="transmembrane region" description="Helical" evidence="8">
    <location>
        <begin position="449"/>
        <end position="467"/>
    </location>
</feature>
<dbReference type="GO" id="GO:0005886">
    <property type="term" value="C:plasma membrane"/>
    <property type="evidence" value="ECO:0007669"/>
    <property type="project" value="UniProtKB-SubCell"/>
</dbReference>
<proteinExistence type="inferred from homology"/>
<feature type="transmembrane region" description="Helical" evidence="8">
    <location>
        <begin position="104"/>
        <end position="120"/>
    </location>
</feature>
<keyword evidence="11" id="KW-1185">Reference proteome</keyword>
<feature type="transmembrane region" description="Helical" evidence="8">
    <location>
        <begin position="153"/>
        <end position="173"/>
    </location>
</feature>
<sequence>MKQFLYRSYWLRRLLASDPGRKRLNQAGKATISLISSVFTTTLILNLLGLEPLLPSIISGIAGLMGIMVVMDDTKEKKQLTTLLLALAAGCGVTLGSLLAWNAILVSALMIVIIFSGFYFSRYGSRYFSLGMIGFFTVYFSSFLKLSPAQFPLFYLAISIGIIYAFLYNFVIFKDSVQLLKRSMRSFHRQANLTFQLLIEIIQDPETSESRRRKLEYNVRKLREYANNVSTDLSAQDIKGIWPGLTAKQLKLYVFDTAMFVMTLADSLQKLKKDDALEMAELRKLLVQVISTLQAAEVLDQDYKEKNLVEAEDVIRSLQSFINDLFNKHPSRPEGWIYLLRRIEAIASHVTEGALRIQYSLQTIDFPHAEAEDEAEEDEEDEKEKEEEKGLKPTTKKAIQSLIAGTIAIIVGYLISPIQPYWVLLTTFIVQLGTETVGRTYLKGLERSVGTLIGAIIGFILATLVSGNPTLEVILLFSVIFLAFYLLTVSYTIMSLFITMLIAFMYDLILGGISMELLGARVIDTIAGGAIALGVSAFIYPTKTMDKVSEAFKDYLNELDSYVQRYIQSLKQPTGVKDMADIAFELDGKIQTIEDESRPVLQGPGVRKYSGLPRWITIFTAINYYAKHLVASSYQKNFHYPKEVSSVFLTVEEKFTHNIQVLTKMIETDEWTGTLHDLQEEREKIERFAPGHQDNQGDLVHHLYYIWKINQSLLLLGNHMGIDKRK</sequence>
<evidence type="ECO:0000313" key="11">
    <source>
        <dbReference type="Proteomes" id="UP000198897"/>
    </source>
</evidence>
<evidence type="ECO:0000256" key="8">
    <source>
        <dbReference type="SAM" id="Phobius"/>
    </source>
</evidence>
<keyword evidence="5 8" id="KW-0472">Membrane</keyword>
<accession>A0A1I2KKR4</accession>
<dbReference type="InterPro" id="IPR049453">
    <property type="entry name" value="Memb_transporter_dom"/>
</dbReference>
<dbReference type="AlphaFoldDB" id="A0A1I2KKR4"/>
<dbReference type="Proteomes" id="UP000198897">
    <property type="component" value="Unassembled WGS sequence"/>
</dbReference>
<feature type="transmembrane region" description="Helical" evidence="8">
    <location>
        <begin position="80"/>
        <end position="98"/>
    </location>
</feature>
<feature type="domain" description="Integral membrane bound transporter" evidence="9">
    <location>
        <begin position="407"/>
        <end position="533"/>
    </location>
</feature>
<dbReference type="EMBL" id="FOOG01000005">
    <property type="protein sequence ID" value="SFF66918.1"/>
    <property type="molecule type" value="Genomic_DNA"/>
</dbReference>
<evidence type="ECO:0000256" key="4">
    <source>
        <dbReference type="ARBA" id="ARBA00022989"/>
    </source>
</evidence>
<evidence type="ECO:0000256" key="1">
    <source>
        <dbReference type="ARBA" id="ARBA00004651"/>
    </source>
</evidence>
<feature type="transmembrane region" description="Helical" evidence="8">
    <location>
        <begin position="30"/>
        <end position="48"/>
    </location>
</feature>
<evidence type="ECO:0000313" key="10">
    <source>
        <dbReference type="EMBL" id="SFF66918.1"/>
    </source>
</evidence>
<comment type="subcellular location">
    <subcellularLocation>
        <location evidence="1">Cell membrane</location>
        <topology evidence="1">Multi-pass membrane protein</topology>
    </subcellularLocation>
</comment>
<reference evidence="11" key="1">
    <citation type="submission" date="2016-10" db="EMBL/GenBank/DDBJ databases">
        <authorList>
            <person name="Varghese N."/>
            <person name="Submissions S."/>
        </authorList>
    </citation>
    <scope>NUCLEOTIDE SEQUENCE [LARGE SCALE GENOMIC DNA]</scope>
    <source>
        <strain evidence="11">FP5</strain>
    </source>
</reference>
<organism evidence="10 11">
    <name type="scientific">Halobacillus alkaliphilus</name>
    <dbReference type="NCBI Taxonomy" id="396056"/>
    <lineage>
        <taxon>Bacteria</taxon>
        <taxon>Bacillati</taxon>
        <taxon>Bacillota</taxon>
        <taxon>Bacilli</taxon>
        <taxon>Bacillales</taxon>
        <taxon>Bacillaceae</taxon>
        <taxon>Halobacillus</taxon>
    </lineage>
</organism>
<protein>
    <submittedName>
        <fullName evidence="10">Fusaric acid resistance protein-like</fullName>
    </submittedName>
</protein>
<dbReference type="OrthoDB" id="2689363at2"/>
<feature type="transmembrane region" description="Helical" evidence="8">
    <location>
        <begin position="127"/>
        <end position="147"/>
    </location>
</feature>
<dbReference type="RefSeq" id="WP_089750564.1">
    <property type="nucleotide sequence ID" value="NZ_FOOG01000005.1"/>
</dbReference>
<evidence type="ECO:0000256" key="3">
    <source>
        <dbReference type="ARBA" id="ARBA00022692"/>
    </source>
</evidence>
<evidence type="ECO:0000256" key="5">
    <source>
        <dbReference type="ARBA" id="ARBA00023136"/>
    </source>
</evidence>
<evidence type="ECO:0000256" key="2">
    <source>
        <dbReference type="ARBA" id="ARBA00022475"/>
    </source>
</evidence>
<dbReference type="Pfam" id="PF13515">
    <property type="entry name" value="FUSC_2"/>
    <property type="match status" value="1"/>
</dbReference>
<evidence type="ECO:0000256" key="7">
    <source>
        <dbReference type="SAM" id="MobiDB-lite"/>
    </source>
</evidence>
<evidence type="ECO:0000256" key="6">
    <source>
        <dbReference type="ARBA" id="ARBA00043993"/>
    </source>
</evidence>
<feature type="transmembrane region" description="Helical" evidence="8">
    <location>
        <begin position="54"/>
        <end position="71"/>
    </location>
</feature>
<feature type="transmembrane region" description="Helical" evidence="8">
    <location>
        <begin position="398"/>
        <end position="415"/>
    </location>
</feature>
<dbReference type="PANTHER" id="PTHR30509:SF9">
    <property type="entry name" value="MULTIDRUG RESISTANCE PROTEIN MDTO"/>
    <property type="match status" value="1"/>
</dbReference>
<gene>
    <name evidence="10" type="ORF">SAMN05216353_10513</name>
</gene>
<name>A0A1I2KKR4_9BACI</name>
<feature type="transmembrane region" description="Helical" evidence="8">
    <location>
        <begin position="473"/>
        <end position="506"/>
    </location>
</feature>
<feature type="compositionally biased region" description="Acidic residues" evidence="7">
    <location>
        <begin position="371"/>
        <end position="385"/>
    </location>
</feature>
<dbReference type="PANTHER" id="PTHR30509">
    <property type="entry name" value="P-HYDROXYBENZOIC ACID EFFLUX PUMP SUBUNIT-RELATED"/>
    <property type="match status" value="1"/>
</dbReference>
<comment type="similarity">
    <text evidence="6">Belongs to the YccS/YhfK family.</text>
</comment>
<keyword evidence="2" id="KW-1003">Cell membrane</keyword>
<evidence type="ECO:0000259" key="9">
    <source>
        <dbReference type="Pfam" id="PF13515"/>
    </source>
</evidence>
<feature type="transmembrane region" description="Helical" evidence="8">
    <location>
        <begin position="518"/>
        <end position="540"/>
    </location>
</feature>
<feature type="region of interest" description="Disordered" evidence="7">
    <location>
        <begin position="370"/>
        <end position="392"/>
    </location>
</feature>
<keyword evidence="4 8" id="KW-1133">Transmembrane helix</keyword>
<keyword evidence="3 8" id="KW-0812">Transmembrane</keyword>